<dbReference type="VEuPathDB" id="TrichDB:TVAGG3_0227820"/>
<dbReference type="Proteomes" id="UP000001542">
    <property type="component" value="Unassembled WGS sequence"/>
</dbReference>
<name>A2E4T8_TRIV3</name>
<dbReference type="InParanoid" id="A2E4T8"/>
<dbReference type="SMR" id="A2E4T8"/>
<evidence type="ECO:0000256" key="1">
    <source>
        <dbReference type="SAM" id="MobiDB-lite"/>
    </source>
</evidence>
<dbReference type="AlphaFoldDB" id="A2E4T8"/>
<accession>A2E4T8</accession>
<evidence type="ECO:0000313" key="2">
    <source>
        <dbReference type="EMBL" id="EAY12277.1"/>
    </source>
</evidence>
<reference evidence="2" key="1">
    <citation type="submission" date="2006-10" db="EMBL/GenBank/DDBJ databases">
        <authorList>
            <person name="Amadeo P."/>
            <person name="Zhao Q."/>
            <person name="Wortman J."/>
            <person name="Fraser-Liggett C."/>
            <person name="Carlton J."/>
        </authorList>
    </citation>
    <scope>NUCLEOTIDE SEQUENCE</scope>
    <source>
        <strain evidence="2">G3</strain>
    </source>
</reference>
<proteinExistence type="predicted"/>
<dbReference type="EMBL" id="DS113304">
    <property type="protein sequence ID" value="EAY12277.1"/>
    <property type="molecule type" value="Genomic_DNA"/>
</dbReference>
<evidence type="ECO:0000313" key="3">
    <source>
        <dbReference type="Proteomes" id="UP000001542"/>
    </source>
</evidence>
<dbReference type="KEGG" id="tva:4770244"/>
<protein>
    <submittedName>
        <fullName evidence="2">Uncharacterized protein</fullName>
    </submittedName>
</protein>
<dbReference type="VEuPathDB" id="TrichDB:TVAG_160830"/>
<sequence>MSEGDQKKALIEKIIKQRNEISRIKEVGNRDFDILKKKLAEARDQKQKLIDHDYSILEGIENEKAKKVLQLAKDTEKLSEEHDLLVKQNKKSVDSKKGIEDGMITFEDTIKNQLGLSSTNEIVPKLKSLKELPKKKFELQRKLAEMNDDTQNDIAIENGPNEKVRQEMRAELESLARNSRSSNPELSHLLAALHNTLFRINGNPNEEYFEAHARSVVYQSRAYGKSVQTTDQLPVRETKNNPPNPRNF</sequence>
<dbReference type="RefSeq" id="XP_001324500.1">
    <property type="nucleotide sequence ID" value="XM_001324465.1"/>
</dbReference>
<gene>
    <name evidence="2" type="ORF">TVAG_160830</name>
</gene>
<keyword evidence="3" id="KW-1185">Reference proteome</keyword>
<reference evidence="2" key="2">
    <citation type="journal article" date="2007" name="Science">
        <title>Draft genome sequence of the sexually transmitted pathogen Trichomonas vaginalis.</title>
        <authorList>
            <person name="Carlton J.M."/>
            <person name="Hirt R.P."/>
            <person name="Silva J.C."/>
            <person name="Delcher A.L."/>
            <person name="Schatz M."/>
            <person name="Zhao Q."/>
            <person name="Wortman J.R."/>
            <person name="Bidwell S.L."/>
            <person name="Alsmark U.C.M."/>
            <person name="Besteiro S."/>
            <person name="Sicheritz-Ponten T."/>
            <person name="Noel C.J."/>
            <person name="Dacks J.B."/>
            <person name="Foster P.G."/>
            <person name="Simillion C."/>
            <person name="Van de Peer Y."/>
            <person name="Miranda-Saavedra D."/>
            <person name="Barton G.J."/>
            <person name="Westrop G.D."/>
            <person name="Mueller S."/>
            <person name="Dessi D."/>
            <person name="Fiori P.L."/>
            <person name="Ren Q."/>
            <person name="Paulsen I."/>
            <person name="Zhang H."/>
            <person name="Bastida-Corcuera F.D."/>
            <person name="Simoes-Barbosa A."/>
            <person name="Brown M.T."/>
            <person name="Hayes R.D."/>
            <person name="Mukherjee M."/>
            <person name="Okumura C.Y."/>
            <person name="Schneider R."/>
            <person name="Smith A.J."/>
            <person name="Vanacova S."/>
            <person name="Villalvazo M."/>
            <person name="Haas B.J."/>
            <person name="Pertea M."/>
            <person name="Feldblyum T.V."/>
            <person name="Utterback T.R."/>
            <person name="Shu C.L."/>
            <person name="Osoegawa K."/>
            <person name="de Jong P.J."/>
            <person name="Hrdy I."/>
            <person name="Horvathova L."/>
            <person name="Zubacova Z."/>
            <person name="Dolezal P."/>
            <person name="Malik S.B."/>
            <person name="Logsdon J.M. Jr."/>
            <person name="Henze K."/>
            <person name="Gupta A."/>
            <person name="Wang C.C."/>
            <person name="Dunne R.L."/>
            <person name="Upcroft J.A."/>
            <person name="Upcroft P."/>
            <person name="White O."/>
            <person name="Salzberg S.L."/>
            <person name="Tang P."/>
            <person name="Chiu C.-H."/>
            <person name="Lee Y.-S."/>
            <person name="Embley T.M."/>
            <person name="Coombs G.H."/>
            <person name="Mottram J.C."/>
            <person name="Tachezy J."/>
            <person name="Fraser-Liggett C.M."/>
            <person name="Johnson P.J."/>
        </authorList>
    </citation>
    <scope>NUCLEOTIDE SEQUENCE [LARGE SCALE GENOMIC DNA]</scope>
    <source>
        <strain evidence="2">G3</strain>
    </source>
</reference>
<organism evidence="2 3">
    <name type="scientific">Trichomonas vaginalis (strain ATCC PRA-98 / G3)</name>
    <dbReference type="NCBI Taxonomy" id="412133"/>
    <lineage>
        <taxon>Eukaryota</taxon>
        <taxon>Metamonada</taxon>
        <taxon>Parabasalia</taxon>
        <taxon>Trichomonadida</taxon>
        <taxon>Trichomonadidae</taxon>
        <taxon>Trichomonas</taxon>
    </lineage>
</organism>
<feature type="region of interest" description="Disordered" evidence="1">
    <location>
        <begin position="224"/>
        <end position="248"/>
    </location>
</feature>